<keyword evidence="3" id="KW-0862">Zinc</keyword>
<name>A0A0C3CG22_HEBCY</name>
<evidence type="ECO:0000256" key="4">
    <source>
        <dbReference type="ARBA" id="ARBA00023239"/>
    </source>
</evidence>
<dbReference type="GO" id="GO:0046872">
    <property type="term" value="F:metal ion binding"/>
    <property type="evidence" value="ECO:0007669"/>
    <property type="project" value="UniProtKB-KW"/>
</dbReference>
<sequence>MPDADIIHKGGCFCNAVRYQVMGLPLLSAYCHCTLCQRLNAAAFILTIHFPASRFSWTHPEPYNDALESYAVSTKPWKIRWRCKQCGCTVSSYNSKLDKWSVWGAQLERDVEGRIKDWDTIKPTAHVFYETRMVDVQDDLGKWAGYEGKSEKLG</sequence>
<evidence type="ECO:0000313" key="7">
    <source>
        <dbReference type="Proteomes" id="UP000053424"/>
    </source>
</evidence>
<evidence type="ECO:0000259" key="5">
    <source>
        <dbReference type="PROSITE" id="PS51891"/>
    </source>
</evidence>
<evidence type="ECO:0000256" key="1">
    <source>
        <dbReference type="ARBA" id="ARBA00005495"/>
    </source>
</evidence>
<dbReference type="OrthoDB" id="9970124at2759"/>
<keyword evidence="7" id="KW-1185">Reference proteome</keyword>
<dbReference type="SUPFAM" id="SSF51316">
    <property type="entry name" value="Mss4-like"/>
    <property type="match status" value="1"/>
</dbReference>
<reference evidence="7" key="2">
    <citation type="submission" date="2015-01" db="EMBL/GenBank/DDBJ databases">
        <title>Evolutionary Origins and Diversification of the Mycorrhizal Mutualists.</title>
        <authorList>
            <consortium name="DOE Joint Genome Institute"/>
            <consortium name="Mycorrhizal Genomics Consortium"/>
            <person name="Kohler A."/>
            <person name="Kuo A."/>
            <person name="Nagy L.G."/>
            <person name="Floudas D."/>
            <person name="Copeland A."/>
            <person name="Barry K.W."/>
            <person name="Cichocki N."/>
            <person name="Veneault-Fourrey C."/>
            <person name="LaButti K."/>
            <person name="Lindquist E.A."/>
            <person name="Lipzen A."/>
            <person name="Lundell T."/>
            <person name="Morin E."/>
            <person name="Murat C."/>
            <person name="Riley R."/>
            <person name="Ohm R."/>
            <person name="Sun H."/>
            <person name="Tunlid A."/>
            <person name="Henrissat B."/>
            <person name="Grigoriev I.V."/>
            <person name="Hibbett D.S."/>
            <person name="Martin F."/>
        </authorList>
    </citation>
    <scope>NUCLEOTIDE SEQUENCE [LARGE SCALE GENOMIC DNA]</scope>
    <source>
        <strain evidence="7">h7</strain>
    </source>
</reference>
<dbReference type="GO" id="GO:0016846">
    <property type="term" value="F:carbon-sulfur lyase activity"/>
    <property type="evidence" value="ECO:0007669"/>
    <property type="project" value="InterPro"/>
</dbReference>
<protein>
    <recommendedName>
        <fullName evidence="5">CENP-V/GFA domain-containing protein</fullName>
    </recommendedName>
</protein>
<keyword evidence="2" id="KW-0479">Metal-binding</keyword>
<evidence type="ECO:0000256" key="3">
    <source>
        <dbReference type="ARBA" id="ARBA00022833"/>
    </source>
</evidence>
<feature type="domain" description="CENP-V/GFA" evidence="5">
    <location>
        <begin position="8"/>
        <end position="119"/>
    </location>
</feature>
<dbReference type="PROSITE" id="PS51891">
    <property type="entry name" value="CENP_V_GFA"/>
    <property type="match status" value="1"/>
</dbReference>
<evidence type="ECO:0000256" key="2">
    <source>
        <dbReference type="ARBA" id="ARBA00022723"/>
    </source>
</evidence>
<dbReference type="EMBL" id="KN831769">
    <property type="protein sequence ID" value="KIM47695.1"/>
    <property type="molecule type" value="Genomic_DNA"/>
</dbReference>
<dbReference type="Gene3D" id="3.90.1590.10">
    <property type="entry name" value="glutathione-dependent formaldehyde- activating enzyme (gfa)"/>
    <property type="match status" value="1"/>
</dbReference>
<dbReference type="InterPro" id="IPR006913">
    <property type="entry name" value="CENP-V/GFA"/>
</dbReference>
<dbReference type="Pfam" id="PF04828">
    <property type="entry name" value="GFA"/>
    <property type="match status" value="1"/>
</dbReference>
<gene>
    <name evidence="6" type="ORF">M413DRAFT_62592</name>
</gene>
<dbReference type="AlphaFoldDB" id="A0A0C3CG22"/>
<dbReference type="STRING" id="686832.A0A0C3CG22"/>
<dbReference type="Proteomes" id="UP000053424">
    <property type="component" value="Unassembled WGS sequence"/>
</dbReference>
<evidence type="ECO:0000313" key="6">
    <source>
        <dbReference type="EMBL" id="KIM47695.1"/>
    </source>
</evidence>
<organism evidence="6 7">
    <name type="scientific">Hebeloma cylindrosporum</name>
    <dbReference type="NCBI Taxonomy" id="76867"/>
    <lineage>
        <taxon>Eukaryota</taxon>
        <taxon>Fungi</taxon>
        <taxon>Dikarya</taxon>
        <taxon>Basidiomycota</taxon>
        <taxon>Agaricomycotina</taxon>
        <taxon>Agaricomycetes</taxon>
        <taxon>Agaricomycetidae</taxon>
        <taxon>Agaricales</taxon>
        <taxon>Agaricineae</taxon>
        <taxon>Hymenogastraceae</taxon>
        <taxon>Hebeloma</taxon>
    </lineage>
</organism>
<accession>A0A0C3CG22</accession>
<dbReference type="InterPro" id="IPR011057">
    <property type="entry name" value="Mss4-like_sf"/>
</dbReference>
<reference evidence="6 7" key="1">
    <citation type="submission" date="2014-04" db="EMBL/GenBank/DDBJ databases">
        <authorList>
            <consortium name="DOE Joint Genome Institute"/>
            <person name="Kuo A."/>
            <person name="Gay G."/>
            <person name="Dore J."/>
            <person name="Kohler A."/>
            <person name="Nagy L.G."/>
            <person name="Floudas D."/>
            <person name="Copeland A."/>
            <person name="Barry K.W."/>
            <person name="Cichocki N."/>
            <person name="Veneault-Fourrey C."/>
            <person name="LaButti K."/>
            <person name="Lindquist E.A."/>
            <person name="Lipzen A."/>
            <person name="Lundell T."/>
            <person name="Morin E."/>
            <person name="Murat C."/>
            <person name="Sun H."/>
            <person name="Tunlid A."/>
            <person name="Henrissat B."/>
            <person name="Grigoriev I.V."/>
            <person name="Hibbett D.S."/>
            <person name="Martin F."/>
            <person name="Nordberg H.P."/>
            <person name="Cantor M.N."/>
            <person name="Hua S.X."/>
        </authorList>
    </citation>
    <scope>NUCLEOTIDE SEQUENCE [LARGE SCALE GENOMIC DNA]</scope>
    <source>
        <strain evidence="7">h7</strain>
    </source>
</reference>
<dbReference type="HOGENOM" id="CLU_055491_8_1_1"/>
<dbReference type="PANTHER" id="PTHR33337">
    <property type="entry name" value="GFA DOMAIN-CONTAINING PROTEIN"/>
    <property type="match status" value="1"/>
</dbReference>
<proteinExistence type="inferred from homology"/>
<dbReference type="PANTHER" id="PTHR33337:SF40">
    <property type="entry name" value="CENP-V_GFA DOMAIN-CONTAINING PROTEIN-RELATED"/>
    <property type="match status" value="1"/>
</dbReference>
<keyword evidence="4" id="KW-0456">Lyase</keyword>
<comment type="similarity">
    <text evidence="1">Belongs to the Gfa family.</text>
</comment>